<organism evidence="11 12">
    <name type="scientific">Dermatophagoides farinae</name>
    <name type="common">American house dust mite</name>
    <dbReference type="NCBI Taxonomy" id="6954"/>
    <lineage>
        <taxon>Eukaryota</taxon>
        <taxon>Metazoa</taxon>
        <taxon>Ecdysozoa</taxon>
        <taxon>Arthropoda</taxon>
        <taxon>Chelicerata</taxon>
        <taxon>Arachnida</taxon>
        <taxon>Acari</taxon>
        <taxon>Acariformes</taxon>
        <taxon>Sarcoptiformes</taxon>
        <taxon>Astigmata</taxon>
        <taxon>Psoroptidia</taxon>
        <taxon>Analgoidea</taxon>
        <taxon>Pyroglyphidae</taxon>
        <taxon>Dermatophagoidinae</taxon>
        <taxon>Dermatophagoides</taxon>
    </lineage>
</organism>
<feature type="domain" description="Deoxynucleoside kinase" evidence="7">
    <location>
        <begin position="378"/>
        <end position="575"/>
    </location>
</feature>
<proteinExistence type="inferred from homology"/>
<evidence type="ECO:0000256" key="1">
    <source>
        <dbReference type="ARBA" id="ARBA00004123"/>
    </source>
</evidence>
<dbReference type="PANTHER" id="PTHR21321">
    <property type="entry name" value="PNAS-3 RELATED"/>
    <property type="match status" value="1"/>
</dbReference>
<dbReference type="SUPFAM" id="SSF110324">
    <property type="entry name" value="Ribosomal L27 protein-like"/>
    <property type="match status" value="1"/>
</dbReference>
<dbReference type="GO" id="GO:0071035">
    <property type="term" value="P:nuclear polyadenylation-dependent rRNA catabolic process"/>
    <property type="evidence" value="ECO:0007669"/>
    <property type="project" value="TreeGrafter"/>
</dbReference>
<dbReference type="GO" id="GO:0071034">
    <property type="term" value="P:CUT catabolic process"/>
    <property type="evidence" value="ECO:0007669"/>
    <property type="project" value="TreeGrafter"/>
</dbReference>
<dbReference type="GO" id="GO:0034475">
    <property type="term" value="P:U4 snRNA 3'-end processing"/>
    <property type="evidence" value="ECO:0007669"/>
    <property type="project" value="TreeGrafter"/>
</dbReference>
<dbReference type="InterPro" id="IPR025721">
    <property type="entry name" value="Exosome_cplx_N_dom"/>
</dbReference>
<dbReference type="Pfam" id="PF14382">
    <property type="entry name" value="ECR1_N"/>
    <property type="match status" value="1"/>
</dbReference>
<dbReference type="Gene3D" id="2.40.50.100">
    <property type="match status" value="1"/>
</dbReference>
<dbReference type="PANTHER" id="PTHR21321:SF4">
    <property type="entry name" value="EXOSOME COMPLEX COMPONENT RRP4"/>
    <property type="match status" value="1"/>
</dbReference>
<reference evidence="11" key="2">
    <citation type="journal article" date="2022" name="Res Sq">
        <title>Comparative Genomics Reveals Insights into the Divergent Evolution of Astigmatic Mites and Household Pest Adaptations.</title>
        <authorList>
            <person name="Xiong Q."/>
            <person name="Wan A.T.-Y."/>
            <person name="Liu X.-Y."/>
            <person name="Fung C.S.-H."/>
            <person name="Xiao X."/>
            <person name="Malainual N."/>
            <person name="Hou J."/>
            <person name="Wang L."/>
            <person name="Wang M."/>
            <person name="Yang K."/>
            <person name="Cui Y."/>
            <person name="Leung E."/>
            <person name="Nong W."/>
            <person name="Shin S.-K."/>
            <person name="Au S."/>
            <person name="Jeong K.Y."/>
            <person name="Chew F.T."/>
            <person name="Hui J."/>
            <person name="Leung T.F."/>
            <person name="Tungtrongchitr A."/>
            <person name="Zhong N."/>
            <person name="Liu Z."/>
            <person name="Tsui S."/>
        </authorList>
    </citation>
    <scope>NUCLEOTIDE SEQUENCE</scope>
    <source>
        <strain evidence="11">Derf</strain>
        <tissue evidence="11">Whole organism</tissue>
    </source>
</reference>
<dbReference type="Gene3D" id="2.40.50.140">
    <property type="entry name" value="Nucleic acid-binding proteins"/>
    <property type="match status" value="1"/>
</dbReference>
<feature type="domain" description="K Homology" evidence="9">
    <location>
        <begin position="194"/>
        <end position="231"/>
    </location>
</feature>
<dbReference type="GO" id="GO:0000177">
    <property type="term" value="C:cytoplasmic exosome (RNase complex)"/>
    <property type="evidence" value="ECO:0007669"/>
    <property type="project" value="TreeGrafter"/>
</dbReference>
<gene>
    <name evidence="11" type="primary">EXOSC2</name>
    <name evidence="11" type="ORF">DERF_006739</name>
</gene>
<comment type="similarity">
    <text evidence="2">Belongs to the RRP4 family.</text>
</comment>
<dbReference type="InterPro" id="IPR027417">
    <property type="entry name" value="P-loop_NTPase"/>
</dbReference>
<dbReference type="SUPFAM" id="SSF54791">
    <property type="entry name" value="Eukaryotic type KH-domain (KH-domain type I)"/>
    <property type="match status" value="1"/>
</dbReference>
<evidence type="ECO:0000259" key="10">
    <source>
        <dbReference type="Pfam" id="PF21266"/>
    </source>
</evidence>
<dbReference type="InterPro" id="IPR026699">
    <property type="entry name" value="Exosome_RNA_bind1/RRP40/RRP4"/>
</dbReference>
<reference evidence="11" key="1">
    <citation type="submission" date="2013-05" db="EMBL/GenBank/DDBJ databases">
        <authorList>
            <person name="Yim A.K.Y."/>
            <person name="Chan T.F."/>
            <person name="Ji K.M."/>
            <person name="Liu X.Y."/>
            <person name="Zhou J.W."/>
            <person name="Li R.Q."/>
            <person name="Yang K.Y."/>
            <person name="Li J."/>
            <person name="Li M."/>
            <person name="Law P.T.W."/>
            <person name="Wu Y.L."/>
            <person name="Cai Z.L."/>
            <person name="Qin H."/>
            <person name="Bao Y."/>
            <person name="Leung R.K.K."/>
            <person name="Ng P.K.S."/>
            <person name="Zou J."/>
            <person name="Zhong X.J."/>
            <person name="Ran P.X."/>
            <person name="Zhong N.S."/>
            <person name="Liu Z.G."/>
            <person name="Tsui S.K.W."/>
        </authorList>
    </citation>
    <scope>NUCLEOTIDE SEQUENCE</scope>
    <source>
        <strain evidence="11">Derf</strain>
        <tissue evidence="11">Whole organism</tissue>
    </source>
</reference>
<keyword evidence="6" id="KW-0539">Nucleus</keyword>
<evidence type="ECO:0000313" key="12">
    <source>
        <dbReference type="Proteomes" id="UP000790347"/>
    </source>
</evidence>
<keyword evidence="12" id="KW-1185">Reference proteome</keyword>
<dbReference type="Pfam" id="PF15985">
    <property type="entry name" value="KH_6"/>
    <property type="match status" value="1"/>
</dbReference>
<evidence type="ECO:0000259" key="7">
    <source>
        <dbReference type="Pfam" id="PF01712"/>
    </source>
</evidence>
<dbReference type="Pfam" id="PF01712">
    <property type="entry name" value="dNK"/>
    <property type="match status" value="1"/>
</dbReference>
<dbReference type="GO" id="GO:0003723">
    <property type="term" value="F:RNA binding"/>
    <property type="evidence" value="ECO:0007669"/>
    <property type="project" value="UniProtKB-KW"/>
</dbReference>
<evidence type="ECO:0000256" key="6">
    <source>
        <dbReference type="ARBA" id="ARBA00023242"/>
    </source>
</evidence>
<dbReference type="Proteomes" id="UP000790347">
    <property type="component" value="Unassembled WGS sequence"/>
</dbReference>
<dbReference type="FunFam" id="2.40.50.140:FF:000038">
    <property type="entry name" value="Exosome complex component RRP4"/>
    <property type="match status" value="1"/>
</dbReference>
<dbReference type="AlphaFoldDB" id="A0A922I0T9"/>
<dbReference type="GO" id="GO:0071051">
    <property type="term" value="P:poly(A)-dependent snoRNA 3'-end processing"/>
    <property type="evidence" value="ECO:0007669"/>
    <property type="project" value="TreeGrafter"/>
</dbReference>
<evidence type="ECO:0000256" key="4">
    <source>
        <dbReference type="ARBA" id="ARBA00022835"/>
    </source>
</evidence>
<keyword evidence="5" id="KW-0694">RNA-binding</keyword>
<dbReference type="CDD" id="cd05789">
    <property type="entry name" value="S1_Rrp4"/>
    <property type="match status" value="1"/>
</dbReference>
<evidence type="ECO:0000259" key="8">
    <source>
        <dbReference type="Pfam" id="PF14382"/>
    </source>
</evidence>
<dbReference type="GO" id="GO:0071038">
    <property type="term" value="P:TRAMP-dependent tRNA surveillance pathway"/>
    <property type="evidence" value="ECO:0007669"/>
    <property type="project" value="TreeGrafter"/>
</dbReference>
<evidence type="ECO:0000259" key="9">
    <source>
        <dbReference type="Pfam" id="PF15985"/>
    </source>
</evidence>
<feature type="domain" description="Exosome complex component N-terminal" evidence="8">
    <location>
        <begin position="32"/>
        <end position="86"/>
    </location>
</feature>
<dbReference type="EMBL" id="ASGP02000003">
    <property type="protein sequence ID" value="KAH9515971.1"/>
    <property type="molecule type" value="Genomic_DNA"/>
</dbReference>
<keyword evidence="4" id="KW-0271">Exosome</keyword>
<evidence type="ECO:0000256" key="2">
    <source>
        <dbReference type="ARBA" id="ARBA00009155"/>
    </source>
</evidence>
<dbReference type="InterPro" id="IPR031314">
    <property type="entry name" value="DNK_dom"/>
</dbReference>
<feature type="domain" description="RRP4 S1" evidence="10">
    <location>
        <begin position="100"/>
        <end position="171"/>
    </location>
</feature>
<dbReference type="Gene3D" id="3.40.50.300">
    <property type="entry name" value="P-loop containing nucleotide triphosphate hydrolases"/>
    <property type="match status" value="1"/>
</dbReference>
<accession>A0A922I0T9</accession>
<protein>
    <submittedName>
        <fullName evidence="11">Exosome complex component RRP4</fullName>
    </submittedName>
</protein>
<dbReference type="InterPro" id="IPR048565">
    <property type="entry name" value="S1_RRP4"/>
</dbReference>
<dbReference type="InterPro" id="IPR012340">
    <property type="entry name" value="NA-bd_OB-fold"/>
</dbReference>
<evidence type="ECO:0000256" key="3">
    <source>
        <dbReference type="ARBA" id="ARBA00022552"/>
    </source>
</evidence>
<comment type="caution">
    <text evidence="11">The sequence shown here is derived from an EMBL/GenBank/DDBJ whole genome shotgun (WGS) entry which is preliminary data.</text>
</comment>
<dbReference type="Pfam" id="PF21266">
    <property type="entry name" value="S1_RRP4"/>
    <property type="match status" value="1"/>
</dbReference>
<dbReference type="InterPro" id="IPR004088">
    <property type="entry name" value="KH_dom_type_1"/>
</dbReference>
<dbReference type="SUPFAM" id="SSF52540">
    <property type="entry name" value="P-loop containing nucleoside triphosphate hydrolases"/>
    <property type="match status" value="1"/>
</dbReference>
<dbReference type="GO" id="GO:0010468">
    <property type="term" value="P:regulation of gene expression"/>
    <property type="evidence" value="ECO:0007669"/>
    <property type="project" value="UniProtKB-ARBA"/>
</dbReference>
<name>A0A922I0T9_DERFA</name>
<dbReference type="GO" id="GO:0000176">
    <property type="term" value="C:nuclear exosome (RNase complex)"/>
    <property type="evidence" value="ECO:0007669"/>
    <property type="project" value="TreeGrafter"/>
</dbReference>
<dbReference type="GO" id="GO:0000467">
    <property type="term" value="P:exonucleolytic trimming to generate mature 3'-end of 5.8S rRNA from tricistronic rRNA transcript (SSU-rRNA, 5.8S rRNA, LSU-rRNA)"/>
    <property type="evidence" value="ECO:0007669"/>
    <property type="project" value="TreeGrafter"/>
</dbReference>
<sequence length="708" mass="81908">MASIEFFTFDEIRNQLDPIIIENDRVKKHQYVLPGDCITTDINFMRGHGTYQDDFLEEDRIDDNSNDNDGNMVEKRLVSSLAGIVEPINRLISVRPLRTRYVGAIGDVVVGRIIDVQQKRWKVETNSRLSSILQLSSVNLPGGELRRRTSEDELLMRNYLSEGDLICAEVQTIYDDGSLGLYTRSLKYGKLGQGLVVQVSPSMIAKRKIHTHNLPCGIYLVLGNNGLIFISISNSTSSTGGFILDKSIIPYEQREKISRLRNCIIALSTNKIMLDYSSIVAAFDISEKLELDMNEILKPNVSRIVADQTRKNHLKQLPAVLSNHRVANIVSVANQTPEDGFIKTTPFPFKTKRYTRLHVAMPFLDPTEVRMNKNSKIICVEGNIGSKKDQVAEGIAKAFGMHYMPEPRIDEMYVNKDGFDYRTLNQYIHPKLHAIDEKMYYEDPYHPAVPWLKIFFYKIRYMQYVDALAHMFNSGQGVVLERAPQSDFVFADAMHKCGFLPKDAYDHYYRLRYDTIHELKRPHLVIYLDTDVDVCMRRIKEKGIPYQINSKVLCEEYLSEIEKSYKEKYLEDADKYSQLLVFKWNEPTPLDDMILAMENVNLDDWDIFGDKFRDWNFYFNSIMHEARYTYTREKNSFISAFSDTLTYDVDSLDLDANDYEHRDKVYETLVPNYGQVPETGLKNGFLKSAFTLPSLREKEEFCIRGPFF</sequence>
<comment type="subcellular location">
    <subcellularLocation>
        <location evidence="1">Nucleus</location>
    </subcellularLocation>
</comment>
<dbReference type="InterPro" id="IPR036612">
    <property type="entry name" value="KH_dom_type_1_sf"/>
</dbReference>
<dbReference type="CDD" id="cd22525">
    <property type="entry name" value="KH-I_Rrp4_eukar"/>
    <property type="match status" value="1"/>
</dbReference>
<evidence type="ECO:0000313" key="11">
    <source>
        <dbReference type="EMBL" id="KAH9515971.1"/>
    </source>
</evidence>
<dbReference type="SUPFAM" id="SSF50249">
    <property type="entry name" value="Nucleic acid-binding proteins"/>
    <property type="match status" value="1"/>
</dbReference>
<keyword evidence="3" id="KW-0698">rRNA processing</keyword>
<evidence type="ECO:0000256" key="5">
    <source>
        <dbReference type="ARBA" id="ARBA00022884"/>
    </source>
</evidence>